<dbReference type="Proteomes" id="UP000192761">
    <property type="component" value="Unassembled WGS sequence"/>
</dbReference>
<comment type="subcellular location">
    <subcellularLocation>
        <location evidence="5">Cell membrane</location>
        <topology evidence="5">Multi-pass membrane protein</topology>
    </subcellularLocation>
    <subcellularLocation>
        <location evidence="1">Membrane</location>
        <topology evidence="1">Multi-pass membrane protein</topology>
    </subcellularLocation>
</comment>
<dbReference type="GO" id="GO:0065002">
    <property type="term" value="P:intracellular protein transmembrane transport"/>
    <property type="evidence" value="ECO:0007669"/>
    <property type="project" value="TreeGrafter"/>
</dbReference>
<dbReference type="GO" id="GO:0009977">
    <property type="term" value="F:proton motive force dependent protein transmembrane transporter activity"/>
    <property type="evidence" value="ECO:0007669"/>
    <property type="project" value="TreeGrafter"/>
</dbReference>
<name>A0A1W1XT62_9NEIS</name>
<dbReference type="PANTHER" id="PTHR30371">
    <property type="entry name" value="SEC-INDEPENDENT PROTEIN TRANSLOCASE PROTEIN TATC"/>
    <property type="match status" value="1"/>
</dbReference>
<dbReference type="PRINTS" id="PR01840">
    <property type="entry name" value="TATCFAMILY"/>
</dbReference>
<feature type="transmembrane region" description="Helical" evidence="5">
    <location>
        <begin position="216"/>
        <end position="235"/>
    </location>
</feature>
<accession>A0A1W1XT62</accession>
<dbReference type="STRING" id="1121001.SAMN02745857_02684"/>
<keyword evidence="2 5" id="KW-0812">Transmembrane</keyword>
<dbReference type="RefSeq" id="WP_084091314.1">
    <property type="nucleotide sequence ID" value="NZ_FWXD01000015.1"/>
</dbReference>
<dbReference type="OrthoDB" id="9777044at2"/>
<evidence type="ECO:0000256" key="5">
    <source>
        <dbReference type="HAMAP-Rule" id="MF_00902"/>
    </source>
</evidence>
<reference evidence="6 7" key="1">
    <citation type="submission" date="2017-04" db="EMBL/GenBank/DDBJ databases">
        <authorList>
            <person name="Afonso C.L."/>
            <person name="Miller P.J."/>
            <person name="Scott M.A."/>
            <person name="Spackman E."/>
            <person name="Goraichik I."/>
            <person name="Dimitrov K.M."/>
            <person name="Suarez D.L."/>
            <person name="Swayne D.E."/>
        </authorList>
    </citation>
    <scope>NUCLEOTIDE SEQUENCE [LARGE SCALE GENOMIC DNA]</scope>
    <source>
        <strain evidence="6 7">DSM 23236</strain>
    </source>
</reference>
<comment type="subunit">
    <text evidence="5">The Tat system comprises two distinct complexes: a TatABC complex, containing multiple copies of TatA, TatB and TatC subunits, and a separate TatA complex, containing only TatA subunits. Substrates initially bind to the TatABC complex, which probably triggers association of the separate TatA complex to form the active translocon.</text>
</comment>
<feature type="transmembrane region" description="Helical" evidence="5">
    <location>
        <begin position="20"/>
        <end position="37"/>
    </location>
</feature>
<dbReference type="HAMAP" id="MF_00902">
    <property type="entry name" value="TatC"/>
    <property type="match status" value="1"/>
</dbReference>
<keyword evidence="5" id="KW-1003">Cell membrane</keyword>
<comment type="function">
    <text evidence="5">Part of the twin-arginine translocation (Tat) system that transports large folded proteins containing a characteristic twin-arginine motif in their signal peptide across membranes. Together with TatB, TatC is part of a receptor directly interacting with Tat signal peptides.</text>
</comment>
<dbReference type="InterPro" id="IPR002033">
    <property type="entry name" value="TatC"/>
</dbReference>
<keyword evidence="3 5" id="KW-1133">Transmembrane helix</keyword>
<organism evidence="6 7">
    <name type="scientific">Andreprevotia lacus DSM 23236</name>
    <dbReference type="NCBI Taxonomy" id="1121001"/>
    <lineage>
        <taxon>Bacteria</taxon>
        <taxon>Pseudomonadati</taxon>
        <taxon>Pseudomonadota</taxon>
        <taxon>Betaproteobacteria</taxon>
        <taxon>Neisseriales</taxon>
        <taxon>Chitinibacteraceae</taxon>
        <taxon>Andreprevotia</taxon>
    </lineage>
</organism>
<evidence type="ECO:0000256" key="2">
    <source>
        <dbReference type="ARBA" id="ARBA00022692"/>
    </source>
</evidence>
<evidence type="ECO:0000256" key="4">
    <source>
        <dbReference type="ARBA" id="ARBA00023136"/>
    </source>
</evidence>
<feature type="transmembrane region" description="Helical" evidence="5">
    <location>
        <begin position="104"/>
        <end position="135"/>
    </location>
</feature>
<feature type="transmembrane region" description="Helical" evidence="5">
    <location>
        <begin position="193"/>
        <end position="210"/>
    </location>
</feature>
<keyword evidence="5" id="KW-0811">Translocation</keyword>
<keyword evidence="4 5" id="KW-0472">Membrane</keyword>
<dbReference type="AlphaFoldDB" id="A0A1W1XT62"/>
<evidence type="ECO:0000256" key="1">
    <source>
        <dbReference type="ARBA" id="ARBA00004141"/>
    </source>
</evidence>
<comment type="similarity">
    <text evidence="5">Belongs to the TatC family.</text>
</comment>
<sequence length="245" mass="27330">MQNDMQPLLVHLLELRTRLVRIALVFIVLFLVCFAFSQRLYDFVVAPLTHVLPNQKLITIGIASPFMVQVKIVAVVALLLSLPHTLYQIWAFVAPGLYAHEKKLILPLVVSSTLLFITGMAFAYFFVFGVVFHFLASVIPSSMQWMPDSAEYLDFVLGMFMAFGVTFEVPVLVVLAVRMGFVSVAKLREWRPYIIVGAFVIAAVVTPPDVTSQCLLAIPLWLLFEVGCLVAGWTVKPVQTLNPDS</sequence>
<keyword evidence="5" id="KW-0653">Protein transport</keyword>
<feature type="transmembrane region" description="Helical" evidence="5">
    <location>
        <begin position="57"/>
        <end position="83"/>
    </location>
</feature>
<dbReference type="Pfam" id="PF00902">
    <property type="entry name" value="TatC"/>
    <property type="match status" value="1"/>
</dbReference>
<dbReference type="EMBL" id="FWXD01000015">
    <property type="protein sequence ID" value="SMC27042.1"/>
    <property type="molecule type" value="Genomic_DNA"/>
</dbReference>
<keyword evidence="5" id="KW-0813">Transport</keyword>
<dbReference type="GO" id="GO:0043953">
    <property type="term" value="P:protein transport by the Tat complex"/>
    <property type="evidence" value="ECO:0007669"/>
    <property type="project" value="UniProtKB-UniRule"/>
</dbReference>
<dbReference type="PANTHER" id="PTHR30371:SF0">
    <property type="entry name" value="SEC-INDEPENDENT PROTEIN TRANSLOCASE PROTEIN TATC, CHLOROPLASTIC-RELATED"/>
    <property type="match status" value="1"/>
</dbReference>
<feature type="transmembrane region" description="Helical" evidence="5">
    <location>
        <begin position="155"/>
        <end position="181"/>
    </location>
</feature>
<keyword evidence="7" id="KW-1185">Reference proteome</keyword>
<proteinExistence type="inferred from homology"/>
<gene>
    <name evidence="5" type="primary">tatC</name>
    <name evidence="6" type="ORF">SAMN02745857_02684</name>
</gene>
<protein>
    <recommendedName>
        <fullName evidence="5">Sec-independent protein translocase protein TatC</fullName>
    </recommendedName>
</protein>
<dbReference type="NCBIfam" id="TIGR00945">
    <property type="entry name" value="tatC"/>
    <property type="match status" value="1"/>
</dbReference>
<dbReference type="GO" id="GO:0033281">
    <property type="term" value="C:TAT protein transport complex"/>
    <property type="evidence" value="ECO:0007669"/>
    <property type="project" value="UniProtKB-UniRule"/>
</dbReference>
<evidence type="ECO:0000313" key="6">
    <source>
        <dbReference type="EMBL" id="SMC27042.1"/>
    </source>
</evidence>
<evidence type="ECO:0000313" key="7">
    <source>
        <dbReference type="Proteomes" id="UP000192761"/>
    </source>
</evidence>
<evidence type="ECO:0000256" key="3">
    <source>
        <dbReference type="ARBA" id="ARBA00022989"/>
    </source>
</evidence>